<reference evidence="1 2" key="1">
    <citation type="submission" date="2020-08" db="EMBL/GenBank/DDBJ databases">
        <title>Sequencing the genomes of 1000 actinobacteria strains.</title>
        <authorList>
            <person name="Klenk H.-P."/>
        </authorList>
    </citation>
    <scope>NUCLEOTIDE SEQUENCE [LARGE SCALE GENOMIC DNA]</scope>
    <source>
        <strain evidence="1 2">DSM 43023</strain>
    </source>
</reference>
<dbReference type="EMBL" id="JACHJU010000005">
    <property type="protein sequence ID" value="MBB4943478.1"/>
    <property type="molecule type" value="Genomic_DNA"/>
</dbReference>
<dbReference type="SUPFAM" id="SSF52540">
    <property type="entry name" value="P-loop containing nucleoside triphosphate hydrolases"/>
    <property type="match status" value="1"/>
</dbReference>
<sequence>MSGPPGTGKTTLAHELARILGCPAVVRDEIKQGMVLAIPEYEPSLGDWLNHRTLGAFFGVLRVLLEAGSTVIAEAAFQDRVWSPHLEPLTGLAQIRIIRCTAPAAVIGDRIIQRAKQDVHRTAHADHTLIRAIEAGQRPFDSFVPISLDAPTVTVDTSVSYQPSLMEVAAFISSPGCTSPSGGPPEAAPAG</sequence>
<organism evidence="1 2">
    <name type="scientific">Streptosporangium album</name>
    <dbReference type="NCBI Taxonomy" id="47479"/>
    <lineage>
        <taxon>Bacteria</taxon>
        <taxon>Bacillati</taxon>
        <taxon>Actinomycetota</taxon>
        <taxon>Actinomycetes</taxon>
        <taxon>Streptosporangiales</taxon>
        <taxon>Streptosporangiaceae</taxon>
        <taxon>Streptosporangium</taxon>
    </lineage>
</organism>
<keyword evidence="1" id="KW-0418">Kinase</keyword>
<dbReference type="AlphaFoldDB" id="A0A7W7S570"/>
<comment type="caution">
    <text evidence="1">The sequence shown here is derived from an EMBL/GenBank/DDBJ whole genome shotgun (WGS) entry which is preliminary data.</text>
</comment>
<dbReference type="GO" id="GO:0016301">
    <property type="term" value="F:kinase activity"/>
    <property type="evidence" value="ECO:0007669"/>
    <property type="project" value="UniProtKB-KW"/>
</dbReference>
<dbReference type="RefSeq" id="WP_221466777.1">
    <property type="nucleotide sequence ID" value="NZ_BAABEK010000025.1"/>
</dbReference>
<gene>
    <name evidence="1" type="ORF">FHR32_007878</name>
</gene>
<evidence type="ECO:0000313" key="1">
    <source>
        <dbReference type="EMBL" id="MBB4943478.1"/>
    </source>
</evidence>
<dbReference type="Pfam" id="PF13671">
    <property type="entry name" value="AAA_33"/>
    <property type="match status" value="1"/>
</dbReference>
<dbReference type="InterPro" id="IPR027417">
    <property type="entry name" value="P-loop_NTPase"/>
</dbReference>
<protein>
    <submittedName>
        <fullName evidence="1">Putative kinase</fullName>
    </submittedName>
</protein>
<accession>A0A7W7S570</accession>
<dbReference type="Proteomes" id="UP000534286">
    <property type="component" value="Unassembled WGS sequence"/>
</dbReference>
<evidence type="ECO:0000313" key="2">
    <source>
        <dbReference type="Proteomes" id="UP000534286"/>
    </source>
</evidence>
<name>A0A7W7S570_9ACTN</name>
<dbReference type="Gene3D" id="3.40.50.300">
    <property type="entry name" value="P-loop containing nucleotide triphosphate hydrolases"/>
    <property type="match status" value="1"/>
</dbReference>
<keyword evidence="2" id="KW-1185">Reference proteome</keyword>
<proteinExistence type="predicted"/>
<keyword evidence="1" id="KW-0808">Transferase</keyword>